<dbReference type="PANTHER" id="PTHR30041">
    <property type="entry name" value="ARSENATE REDUCTASE"/>
    <property type="match status" value="1"/>
</dbReference>
<evidence type="ECO:0000256" key="2">
    <source>
        <dbReference type="PROSITE-ProRule" id="PRU01282"/>
    </source>
</evidence>
<accession>A0A2Y9AHG0</accession>
<dbReference type="InterPro" id="IPR036249">
    <property type="entry name" value="Thioredoxin-like_sf"/>
</dbReference>
<name>A0A2Y9AHG0_9RHOB</name>
<evidence type="ECO:0000313" key="5">
    <source>
        <dbReference type="Proteomes" id="UP000245839"/>
    </source>
</evidence>
<evidence type="ECO:0000313" key="4">
    <source>
        <dbReference type="EMBL" id="SSA41969.1"/>
    </source>
</evidence>
<organism evidence="4 6">
    <name type="scientific">Jannaschia seohaensis</name>
    <dbReference type="NCBI Taxonomy" id="475081"/>
    <lineage>
        <taxon>Bacteria</taxon>
        <taxon>Pseudomonadati</taxon>
        <taxon>Pseudomonadota</taxon>
        <taxon>Alphaproteobacteria</taxon>
        <taxon>Rhodobacterales</taxon>
        <taxon>Roseobacteraceae</taxon>
        <taxon>Jannaschia</taxon>
    </lineage>
</organism>
<reference evidence="3 5" key="2">
    <citation type="submission" date="2018-03" db="EMBL/GenBank/DDBJ databases">
        <title>Genomic Encyclopedia of Archaeal and Bacterial Type Strains, Phase II (KMG-II): from individual species to whole genera.</title>
        <authorList>
            <person name="Goeker M."/>
        </authorList>
    </citation>
    <scope>NUCLEOTIDE SEQUENCE [LARGE SCALE GENOMIC DNA]</scope>
    <source>
        <strain evidence="3 5">DSM 25227</strain>
    </source>
</reference>
<dbReference type="Proteomes" id="UP000251571">
    <property type="component" value="Unassembled WGS sequence"/>
</dbReference>
<protein>
    <submittedName>
        <fullName evidence="4">Arsenate reductase</fullName>
    </submittedName>
</protein>
<dbReference type="Proteomes" id="UP000245839">
    <property type="component" value="Unassembled WGS sequence"/>
</dbReference>
<evidence type="ECO:0000256" key="1">
    <source>
        <dbReference type="ARBA" id="ARBA00007198"/>
    </source>
</evidence>
<dbReference type="EMBL" id="QGDJ01000002">
    <property type="protein sequence ID" value="PWJ21363.1"/>
    <property type="molecule type" value="Genomic_DNA"/>
</dbReference>
<keyword evidence="5" id="KW-1185">Reference proteome</keyword>
<evidence type="ECO:0000313" key="3">
    <source>
        <dbReference type="EMBL" id="PWJ21363.1"/>
    </source>
</evidence>
<reference evidence="4 6" key="1">
    <citation type="submission" date="2016-10" db="EMBL/GenBank/DDBJ databases">
        <authorList>
            <person name="Cai Z."/>
        </authorList>
    </citation>
    <scope>NUCLEOTIDE SEQUENCE [LARGE SCALE GENOMIC DNA]</scope>
    <source>
        <strain evidence="4 6">DSM 25227</strain>
    </source>
</reference>
<dbReference type="SUPFAM" id="SSF52833">
    <property type="entry name" value="Thioredoxin-like"/>
    <property type="match status" value="1"/>
</dbReference>
<dbReference type="InterPro" id="IPR006660">
    <property type="entry name" value="Arsenate_reductase-like"/>
</dbReference>
<dbReference type="Pfam" id="PF03960">
    <property type="entry name" value="ArsC"/>
    <property type="match status" value="1"/>
</dbReference>
<sequence>MLRDLRETPPDAAEVARWRESLGAGLLNTRSTTWRGLSEAERAEEPVALMVAHPALIKRPVVESGGALHLGWTPETRAALGL</sequence>
<dbReference type="PANTHER" id="PTHR30041:SF8">
    <property type="entry name" value="PROTEIN YFFB"/>
    <property type="match status" value="1"/>
</dbReference>
<proteinExistence type="inferred from homology"/>
<dbReference type="EMBL" id="UETC01000002">
    <property type="protein sequence ID" value="SSA41969.1"/>
    <property type="molecule type" value="Genomic_DNA"/>
</dbReference>
<dbReference type="AlphaFoldDB" id="A0A2Y9AHG0"/>
<gene>
    <name evidence="3" type="ORF">BCF38_102615</name>
    <name evidence="4" type="ORF">SAMN05421539_102615</name>
</gene>
<dbReference type="PROSITE" id="PS51353">
    <property type="entry name" value="ARSC"/>
    <property type="match status" value="1"/>
</dbReference>
<comment type="similarity">
    <text evidence="1 2">Belongs to the ArsC family.</text>
</comment>
<evidence type="ECO:0000313" key="6">
    <source>
        <dbReference type="Proteomes" id="UP000251571"/>
    </source>
</evidence>
<dbReference type="Gene3D" id="3.40.30.10">
    <property type="entry name" value="Glutaredoxin"/>
    <property type="match status" value="1"/>
</dbReference>